<evidence type="ECO:0000256" key="1">
    <source>
        <dbReference type="ARBA" id="ARBA00004651"/>
    </source>
</evidence>
<comment type="activity regulation">
    <text evidence="10">Na(+) is not transported, but it plays an essential structural role and its presence is essential for fluoride channel function.</text>
</comment>
<keyword evidence="10" id="KW-0406">Ion transport</keyword>
<keyword evidence="5 10" id="KW-0472">Membrane</keyword>
<evidence type="ECO:0000313" key="12">
    <source>
        <dbReference type="Proteomes" id="UP000322530"/>
    </source>
</evidence>
<evidence type="ECO:0000256" key="8">
    <source>
        <dbReference type="ARBA" id="ARBA00035585"/>
    </source>
</evidence>
<dbReference type="PANTHER" id="PTHR28259:SF1">
    <property type="entry name" value="FLUORIDE EXPORT PROTEIN 1-RELATED"/>
    <property type="match status" value="1"/>
</dbReference>
<dbReference type="GO" id="GO:0046872">
    <property type="term" value="F:metal ion binding"/>
    <property type="evidence" value="ECO:0007669"/>
    <property type="project" value="UniProtKB-KW"/>
</dbReference>
<name>A0A5A5TD11_9CHLR</name>
<dbReference type="Proteomes" id="UP000322530">
    <property type="component" value="Unassembled WGS sequence"/>
</dbReference>
<proteinExistence type="inferred from homology"/>
<evidence type="ECO:0000256" key="7">
    <source>
        <dbReference type="ARBA" id="ARBA00035120"/>
    </source>
</evidence>
<keyword evidence="2 10" id="KW-1003">Cell membrane</keyword>
<feature type="transmembrane region" description="Helical" evidence="10">
    <location>
        <begin position="104"/>
        <end position="124"/>
    </location>
</feature>
<keyword evidence="10" id="KW-0813">Transport</keyword>
<accession>A0A5A5TD11</accession>
<evidence type="ECO:0000256" key="9">
    <source>
        <dbReference type="ARBA" id="ARBA00049940"/>
    </source>
</evidence>
<keyword evidence="6 10" id="KW-0407">Ion channel</keyword>
<feature type="binding site" evidence="10">
    <location>
        <position position="82"/>
    </location>
    <ligand>
        <name>Na(+)</name>
        <dbReference type="ChEBI" id="CHEBI:29101"/>
        <note>structural</note>
    </ligand>
</feature>
<feature type="transmembrane region" description="Helical" evidence="10">
    <location>
        <begin position="38"/>
        <end position="59"/>
    </location>
</feature>
<evidence type="ECO:0000256" key="6">
    <source>
        <dbReference type="ARBA" id="ARBA00023303"/>
    </source>
</evidence>
<dbReference type="NCBIfam" id="TIGR00494">
    <property type="entry name" value="crcB"/>
    <property type="match status" value="1"/>
</dbReference>
<dbReference type="Pfam" id="PF02537">
    <property type="entry name" value="CRCB"/>
    <property type="match status" value="1"/>
</dbReference>
<sequence length="126" mass="13010">MQMSYLLQLVLIGSAGAFGAVARYVLGHLVASRVGSTFPFGTLIINVSGSFVIGVLFALTARHLLSTTGQLILATGFLGGYTTFSSMSWEGVQLARAGSLRASVLYLGENVVLGLLAASAGIALGW</sequence>
<feature type="binding site" evidence="10">
    <location>
        <position position="79"/>
    </location>
    <ligand>
        <name>Na(+)</name>
        <dbReference type="ChEBI" id="CHEBI:29101"/>
        <note>structural</note>
    </ligand>
</feature>
<evidence type="ECO:0000256" key="4">
    <source>
        <dbReference type="ARBA" id="ARBA00022989"/>
    </source>
</evidence>
<evidence type="ECO:0000313" key="11">
    <source>
        <dbReference type="EMBL" id="GCF08814.1"/>
    </source>
</evidence>
<keyword evidence="10" id="KW-0915">Sodium</keyword>
<dbReference type="InterPro" id="IPR003691">
    <property type="entry name" value="FluC"/>
</dbReference>
<dbReference type="GO" id="GO:0005886">
    <property type="term" value="C:plasma membrane"/>
    <property type="evidence" value="ECO:0007669"/>
    <property type="project" value="UniProtKB-SubCell"/>
</dbReference>
<keyword evidence="10" id="KW-0479">Metal-binding</keyword>
<evidence type="ECO:0000256" key="10">
    <source>
        <dbReference type="HAMAP-Rule" id="MF_00454"/>
    </source>
</evidence>
<comment type="function">
    <text evidence="9 10">Fluoride-specific ion channel. Important for reducing fluoride concentration in the cell, thus reducing its toxicity.</text>
</comment>
<evidence type="ECO:0000256" key="2">
    <source>
        <dbReference type="ARBA" id="ARBA00022475"/>
    </source>
</evidence>
<protein>
    <recommendedName>
        <fullName evidence="10">Fluoride-specific ion channel FluC</fullName>
    </recommendedName>
</protein>
<feature type="transmembrane region" description="Helical" evidence="10">
    <location>
        <begin position="71"/>
        <end position="92"/>
    </location>
</feature>
<dbReference type="AlphaFoldDB" id="A0A5A5TD11"/>
<keyword evidence="12" id="KW-1185">Reference proteome</keyword>
<reference evidence="11 12" key="1">
    <citation type="submission" date="2019-01" db="EMBL/GenBank/DDBJ databases">
        <title>Draft genome sequence of Dictyobacter sp. Uno17.</title>
        <authorList>
            <person name="Wang C.M."/>
            <person name="Zheng Y."/>
            <person name="Sakai Y."/>
            <person name="Abe K."/>
            <person name="Yokota A."/>
            <person name="Yabe S."/>
        </authorList>
    </citation>
    <scope>NUCLEOTIDE SEQUENCE [LARGE SCALE GENOMIC DNA]</scope>
    <source>
        <strain evidence="11 12">Uno17</strain>
    </source>
</reference>
<gene>
    <name evidence="10 11" type="primary">crcB</name>
    <name evidence="10" type="synonym">fluC</name>
    <name evidence="11" type="ORF">KDI_23780</name>
</gene>
<dbReference type="PANTHER" id="PTHR28259">
    <property type="entry name" value="FLUORIDE EXPORT PROTEIN 1-RELATED"/>
    <property type="match status" value="1"/>
</dbReference>
<organism evidence="11 12">
    <name type="scientific">Dictyobacter arantiisoli</name>
    <dbReference type="NCBI Taxonomy" id="2014874"/>
    <lineage>
        <taxon>Bacteria</taxon>
        <taxon>Bacillati</taxon>
        <taxon>Chloroflexota</taxon>
        <taxon>Ktedonobacteria</taxon>
        <taxon>Ktedonobacterales</taxon>
        <taxon>Dictyobacteraceae</taxon>
        <taxon>Dictyobacter</taxon>
    </lineage>
</organism>
<dbReference type="GO" id="GO:0062054">
    <property type="term" value="F:fluoride channel activity"/>
    <property type="evidence" value="ECO:0007669"/>
    <property type="project" value="UniProtKB-UniRule"/>
</dbReference>
<evidence type="ECO:0000256" key="3">
    <source>
        <dbReference type="ARBA" id="ARBA00022692"/>
    </source>
</evidence>
<comment type="caution">
    <text evidence="11">The sequence shown here is derived from an EMBL/GenBank/DDBJ whole genome shotgun (WGS) entry which is preliminary data.</text>
</comment>
<comment type="subcellular location">
    <subcellularLocation>
        <location evidence="1 10">Cell membrane</location>
        <topology evidence="1 10">Multi-pass membrane protein</topology>
    </subcellularLocation>
</comment>
<comment type="catalytic activity">
    <reaction evidence="8">
        <text>fluoride(in) = fluoride(out)</text>
        <dbReference type="Rhea" id="RHEA:76159"/>
        <dbReference type="ChEBI" id="CHEBI:17051"/>
    </reaction>
    <physiologicalReaction direction="left-to-right" evidence="8">
        <dbReference type="Rhea" id="RHEA:76160"/>
    </physiologicalReaction>
</comment>
<dbReference type="HAMAP" id="MF_00454">
    <property type="entry name" value="FluC"/>
    <property type="match status" value="1"/>
</dbReference>
<dbReference type="GO" id="GO:0140114">
    <property type="term" value="P:cellular detoxification of fluoride"/>
    <property type="evidence" value="ECO:0007669"/>
    <property type="project" value="UniProtKB-UniRule"/>
</dbReference>
<comment type="similarity">
    <text evidence="7 10">Belongs to the fluoride channel Fluc/FEX (TC 1.A.43) family.</text>
</comment>
<dbReference type="EMBL" id="BIXY01000031">
    <property type="protein sequence ID" value="GCF08814.1"/>
    <property type="molecule type" value="Genomic_DNA"/>
</dbReference>
<evidence type="ECO:0000256" key="5">
    <source>
        <dbReference type="ARBA" id="ARBA00023136"/>
    </source>
</evidence>
<keyword evidence="4 10" id="KW-1133">Transmembrane helix</keyword>
<keyword evidence="3 10" id="KW-0812">Transmembrane</keyword>